<comment type="caution">
    <text evidence="9">The sequence shown here is derived from an EMBL/GenBank/DDBJ whole genome shotgun (WGS) entry which is preliminary data.</text>
</comment>
<gene>
    <name evidence="9" type="primary">mglA_2</name>
    <name evidence="9" type="ORF">LMG23992_04442</name>
</gene>
<sequence length="514" mass="55318">MSAPIHAAQRRDALAPPVLEASGISKRFGATIALRDVSLSVMPGESHALVGRNGAGKSTLVSMLTGLRQPDTGSIRFHGEAAPPVSDSEAWRSRVACVYQHSTIIPELTVAENLFINRQPTRRGWIDWQALRRLARGLLDTWQVDVHEDMRAADLSVEARQLVEIARALSYGARFIILDEPTAQLDGDEIKRLFRRIGALQQEGVTFLFISHHLQEIYDICQSVTVLRDARHIVSAPVAGMPKDRLIEAMTGERGGLLAADARRRAPLRDAPAVLDLQQLAGADYRDVSLQVRRGEVVGLTGATSSGHVGVGEAVAGLRRPVAGCIRLHGEALPPGDVAQALARGVGCVPRERHREGLVLGQSIGENATMTVPHRLGRFGFLSPARKRALARDMISALGVVAQDETQAVGSLSGGNQQKVVMARALANDPDVLVLIDPTAGVDVKSKQALLAVVDRVRDEGKAVLLVSNELDDLRACDRVLVMLRGAVCAEFPAGWEDSELIATIEGVNLNENA</sequence>
<dbReference type="SMART" id="SM00382">
    <property type="entry name" value="AAA"/>
    <property type="match status" value="2"/>
</dbReference>
<dbReference type="PANTHER" id="PTHR43790">
    <property type="entry name" value="CARBOHYDRATE TRANSPORT ATP-BINDING PROTEIN MG119-RELATED"/>
    <property type="match status" value="1"/>
</dbReference>
<dbReference type="Proteomes" id="UP000727654">
    <property type="component" value="Unassembled WGS sequence"/>
</dbReference>
<evidence type="ECO:0000256" key="2">
    <source>
        <dbReference type="ARBA" id="ARBA00022475"/>
    </source>
</evidence>
<dbReference type="InterPro" id="IPR003593">
    <property type="entry name" value="AAA+_ATPase"/>
</dbReference>
<dbReference type="EMBL" id="CAJZAI010000014">
    <property type="protein sequence ID" value="CAG9181201.1"/>
    <property type="molecule type" value="Genomic_DNA"/>
</dbReference>
<keyword evidence="10" id="KW-1185">Reference proteome</keyword>
<dbReference type="SUPFAM" id="SSF52540">
    <property type="entry name" value="P-loop containing nucleoside triphosphate hydrolases"/>
    <property type="match status" value="2"/>
</dbReference>
<evidence type="ECO:0000256" key="5">
    <source>
        <dbReference type="ARBA" id="ARBA00022737"/>
    </source>
</evidence>
<keyword evidence="5" id="KW-0677">Repeat</keyword>
<dbReference type="PANTHER" id="PTHR43790:SF9">
    <property type="entry name" value="GALACTOFURANOSE TRANSPORTER ATP-BINDING PROTEIN YTFR"/>
    <property type="match status" value="1"/>
</dbReference>
<keyword evidence="4" id="KW-0762">Sugar transport</keyword>
<evidence type="ECO:0000256" key="3">
    <source>
        <dbReference type="ARBA" id="ARBA00022519"/>
    </source>
</evidence>
<dbReference type="GO" id="GO:0005524">
    <property type="term" value="F:ATP binding"/>
    <property type="evidence" value="ECO:0007669"/>
    <property type="project" value="UniProtKB-KW"/>
</dbReference>
<dbReference type="InterPro" id="IPR017871">
    <property type="entry name" value="ABC_transporter-like_CS"/>
</dbReference>
<evidence type="ECO:0000313" key="10">
    <source>
        <dbReference type="Proteomes" id="UP000727654"/>
    </source>
</evidence>
<dbReference type="RefSeq" id="WP_224081911.1">
    <property type="nucleotide sequence ID" value="NZ_CAJZAI010000014.1"/>
</dbReference>
<evidence type="ECO:0000313" key="9">
    <source>
        <dbReference type="EMBL" id="CAG9181201.1"/>
    </source>
</evidence>
<dbReference type="InterPro" id="IPR003439">
    <property type="entry name" value="ABC_transporter-like_ATP-bd"/>
</dbReference>
<reference evidence="9 10" key="1">
    <citation type="submission" date="2021-08" db="EMBL/GenBank/DDBJ databases">
        <authorList>
            <person name="Peeters C."/>
        </authorList>
    </citation>
    <scope>NUCLEOTIDE SEQUENCE [LARGE SCALE GENOMIC DNA]</scope>
    <source>
        <strain evidence="9 10">LMG 23992</strain>
    </source>
</reference>
<keyword evidence="3" id="KW-0997">Cell inner membrane</keyword>
<keyword evidence="6" id="KW-0547">Nucleotide-binding</keyword>
<evidence type="ECO:0000256" key="6">
    <source>
        <dbReference type="ARBA" id="ARBA00022741"/>
    </source>
</evidence>
<evidence type="ECO:0000256" key="4">
    <source>
        <dbReference type="ARBA" id="ARBA00022597"/>
    </source>
</evidence>
<dbReference type="CDD" id="cd03216">
    <property type="entry name" value="ABC_Carb_Monos_I"/>
    <property type="match status" value="1"/>
</dbReference>
<dbReference type="PROSITE" id="PS50893">
    <property type="entry name" value="ABC_TRANSPORTER_2"/>
    <property type="match status" value="2"/>
</dbReference>
<dbReference type="Gene3D" id="3.40.50.300">
    <property type="entry name" value="P-loop containing nucleotide triphosphate hydrolases"/>
    <property type="match status" value="2"/>
</dbReference>
<proteinExistence type="predicted"/>
<feature type="domain" description="ABC transporter" evidence="8">
    <location>
        <begin position="268"/>
        <end position="510"/>
    </location>
</feature>
<accession>A0ABN7ZA69</accession>
<evidence type="ECO:0000256" key="7">
    <source>
        <dbReference type="ARBA" id="ARBA00022840"/>
    </source>
</evidence>
<organism evidence="9 10">
    <name type="scientific">Cupriavidus laharis</name>
    <dbReference type="NCBI Taxonomy" id="151654"/>
    <lineage>
        <taxon>Bacteria</taxon>
        <taxon>Pseudomonadati</taxon>
        <taxon>Pseudomonadota</taxon>
        <taxon>Betaproteobacteria</taxon>
        <taxon>Burkholderiales</taxon>
        <taxon>Burkholderiaceae</taxon>
        <taxon>Cupriavidus</taxon>
    </lineage>
</organism>
<keyword evidence="1" id="KW-0813">Transport</keyword>
<dbReference type="InterPro" id="IPR050107">
    <property type="entry name" value="ABC_carbohydrate_import_ATPase"/>
</dbReference>
<protein>
    <submittedName>
        <fullName evidence="9">Galactose/methyl galactoside import ATP-binding protein MglA</fullName>
    </submittedName>
</protein>
<keyword evidence="2" id="KW-1003">Cell membrane</keyword>
<dbReference type="Pfam" id="PF00005">
    <property type="entry name" value="ABC_tran"/>
    <property type="match status" value="2"/>
</dbReference>
<keyword evidence="3" id="KW-0472">Membrane</keyword>
<feature type="domain" description="ABC transporter" evidence="8">
    <location>
        <begin position="19"/>
        <end position="254"/>
    </location>
</feature>
<dbReference type="CDD" id="cd03215">
    <property type="entry name" value="ABC_Carb_Monos_II"/>
    <property type="match status" value="1"/>
</dbReference>
<evidence type="ECO:0000259" key="8">
    <source>
        <dbReference type="PROSITE" id="PS50893"/>
    </source>
</evidence>
<dbReference type="InterPro" id="IPR027417">
    <property type="entry name" value="P-loop_NTPase"/>
</dbReference>
<name>A0ABN7ZA69_9BURK</name>
<keyword evidence="7 9" id="KW-0067">ATP-binding</keyword>
<evidence type="ECO:0000256" key="1">
    <source>
        <dbReference type="ARBA" id="ARBA00022448"/>
    </source>
</evidence>
<dbReference type="PROSITE" id="PS00211">
    <property type="entry name" value="ABC_TRANSPORTER_1"/>
    <property type="match status" value="1"/>
</dbReference>